<dbReference type="InterPro" id="IPR007197">
    <property type="entry name" value="rSAM"/>
</dbReference>
<dbReference type="InterPro" id="IPR024001">
    <property type="entry name" value="Cys-rich_pep_rSAM_mat_CcpM"/>
</dbReference>
<sequence>MPVFHLFETVTGKYMFDANANTFLKLNERSYQALLNYRNSNFEQVEPEIQNLFDSGFLAEKQDFEMIHPMSDSLQHNLSRSVGSITLQVTQNCNLRCSYCAYSGSYLHRVHTNKRMKKEVALKAIKFLIEHSVDSPIINIGFYGGEPLLEMDLIKACVAYAREQSAGKELTFNLTTNATLITDETLEFLSSNDFNLTISLDGDEVAHDRNRVFAVNNKGSFQTIMDNIENIKNKTPDYVDKVMFNAVIDPNSDFSCSTNFFSNYETVKDFAVMASDIASSYKKSESLINDSFIKMYNYEVFKLFLYKFDRLKKNDVSKLVMESFDQIQENVHNRLRISFYDVKKDHHSGPCVPGVQRLFVNADGALYPCERVSEASSVMRIGHIDTGFELDNIRNILNIGTITEKECKECWAFRYCTSCAMAADDISEFSAAKKLSICNKVKENTESLFKDYCVLRELGYDFDKEKV</sequence>
<accession>A0A1R0WZD3</accession>
<evidence type="ECO:0000313" key="8">
    <source>
        <dbReference type="Proteomes" id="UP000187465"/>
    </source>
</evidence>
<evidence type="ECO:0000256" key="5">
    <source>
        <dbReference type="ARBA" id="ARBA00023004"/>
    </source>
</evidence>
<dbReference type="SUPFAM" id="SSF102114">
    <property type="entry name" value="Radical SAM enzymes"/>
    <property type="match status" value="1"/>
</dbReference>
<evidence type="ECO:0000256" key="2">
    <source>
        <dbReference type="ARBA" id="ARBA00022485"/>
    </source>
</evidence>
<dbReference type="InterPro" id="IPR058240">
    <property type="entry name" value="rSAM_sf"/>
</dbReference>
<evidence type="ECO:0000256" key="3">
    <source>
        <dbReference type="ARBA" id="ARBA00022691"/>
    </source>
</evidence>
<dbReference type="AlphaFoldDB" id="A0A1R0WZD3"/>
<evidence type="ECO:0000313" key="7">
    <source>
        <dbReference type="EMBL" id="OMD25128.1"/>
    </source>
</evidence>
<dbReference type="PROSITE" id="PS51918">
    <property type="entry name" value="RADICAL_SAM"/>
    <property type="match status" value="1"/>
</dbReference>
<dbReference type="GO" id="GO:0051539">
    <property type="term" value="F:4 iron, 4 sulfur cluster binding"/>
    <property type="evidence" value="ECO:0007669"/>
    <property type="project" value="UniProtKB-KW"/>
</dbReference>
<protein>
    <submittedName>
        <fullName evidence="7">Cys-rich peptide radical SAM maturase CcpM</fullName>
    </submittedName>
</protein>
<dbReference type="SFLD" id="SFLDG01384">
    <property type="entry name" value="thioether_bond_formation_requi"/>
    <property type="match status" value="1"/>
</dbReference>
<dbReference type="InterPro" id="IPR000385">
    <property type="entry name" value="MoaA_NifB_PqqE_Fe-S-bd_CS"/>
</dbReference>
<keyword evidence="5" id="KW-0408">Iron</keyword>
<dbReference type="GO" id="GO:0016491">
    <property type="term" value="F:oxidoreductase activity"/>
    <property type="evidence" value="ECO:0007669"/>
    <property type="project" value="InterPro"/>
</dbReference>
<dbReference type="SFLD" id="SFLDS00029">
    <property type="entry name" value="Radical_SAM"/>
    <property type="match status" value="1"/>
</dbReference>
<dbReference type="PROSITE" id="PS01305">
    <property type="entry name" value="MOAA_NIFB_PQQE"/>
    <property type="match status" value="1"/>
</dbReference>
<comment type="cofactor">
    <cofactor evidence="1">
        <name>[4Fe-4S] cluster</name>
        <dbReference type="ChEBI" id="CHEBI:49883"/>
    </cofactor>
</comment>
<dbReference type="PANTHER" id="PTHR43273">
    <property type="entry name" value="ANAEROBIC SULFATASE-MATURATING ENZYME HOMOLOG ASLB-RELATED"/>
    <property type="match status" value="1"/>
</dbReference>
<dbReference type="Proteomes" id="UP000187465">
    <property type="component" value="Unassembled WGS sequence"/>
</dbReference>
<organism evidence="7 8">
    <name type="scientific">Paenibacillus odorifer</name>
    <dbReference type="NCBI Taxonomy" id="189426"/>
    <lineage>
        <taxon>Bacteria</taxon>
        <taxon>Bacillati</taxon>
        <taxon>Bacillota</taxon>
        <taxon>Bacilli</taxon>
        <taxon>Bacillales</taxon>
        <taxon>Paenibacillaceae</taxon>
        <taxon>Paenibacillus</taxon>
    </lineage>
</organism>
<dbReference type="NCBIfam" id="TIGR04085">
    <property type="entry name" value="rSAM_more_4Fe4S"/>
    <property type="match status" value="1"/>
</dbReference>
<gene>
    <name evidence="7" type="ORF">BJP51_28175</name>
</gene>
<keyword evidence="6" id="KW-0411">Iron-sulfur</keyword>
<dbReference type="EMBL" id="MKQP01000046">
    <property type="protein sequence ID" value="OMD25128.1"/>
    <property type="molecule type" value="Genomic_DNA"/>
</dbReference>
<keyword evidence="2" id="KW-0004">4Fe-4S</keyword>
<dbReference type="InterPro" id="IPR023867">
    <property type="entry name" value="Sulphatase_maturase_rSAM"/>
</dbReference>
<comment type="caution">
    <text evidence="7">The sequence shown here is derived from an EMBL/GenBank/DDBJ whole genome shotgun (WGS) entry which is preliminary data.</text>
</comment>
<dbReference type="KEGG" id="pod:PODO_09115"/>
<dbReference type="GO" id="GO:0046872">
    <property type="term" value="F:metal ion binding"/>
    <property type="evidence" value="ECO:0007669"/>
    <property type="project" value="UniProtKB-KW"/>
</dbReference>
<keyword evidence="4" id="KW-0479">Metal-binding</keyword>
<evidence type="ECO:0000256" key="6">
    <source>
        <dbReference type="ARBA" id="ARBA00023014"/>
    </source>
</evidence>
<evidence type="ECO:0000256" key="4">
    <source>
        <dbReference type="ARBA" id="ARBA00022723"/>
    </source>
</evidence>
<keyword evidence="3" id="KW-0949">S-adenosyl-L-methionine</keyword>
<dbReference type="InterPro" id="IPR023885">
    <property type="entry name" value="4Fe4S-binding_SPASM_dom"/>
</dbReference>
<dbReference type="InterPro" id="IPR013785">
    <property type="entry name" value="Aldolase_TIM"/>
</dbReference>
<evidence type="ECO:0000256" key="1">
    <source>
        <dbReference type="ARBA" id="ARBA00001966"/>
    </source>
</evidence>
<dbReference type="CDD" id="cd01335">
    <property type="entry name" value="Radical_SAM"/>
    <property type="match status" value="1"/>
</dbReference>
<dbReference type="PANTHER" id="PTHR43273:SF8">
    <property type="entry name" value="RADICAL SAM DOMAIN PROTEIN"/>
    <property type="match status" value="1"/>
</dbReference>
<dbReference type="Pfam" id="PF04055">
    <property type="entry name" value="Radical_SAM"/>
    <property type="match status" value="1"/>
</dbReference>
<dbReference type="NCBIfam" id="TIGR04068">
    <property type="entry name" value="rSAM_ocin_clost"/>
    <property type="match status" value="1"/>
</dbReference>
<dbReference type="SFLD" id="SFLDG01067">
    <property type="entry name" value="SPASM/twitch_domain_containing"/>
    <property type="match status" value="1"/>
</dbReference>
<proteinExistence type="predicted"/>
<name>A0A1R0WZD3_9BACL</name>
<reference evidence="7 8" key="1">
    <citation type="submission" date="2016-10" db="EMBL/GenBank/DDBJ databases">
        <title>Paenibacillus species isolates.</title>
        <authorList>
            <person name="Beno S.M."/>
        </authorList>
    </citation>
    <scope>NUCLEOTIDE SEQUENCE [LARGE SCALE GENOMIC DNA]</scope>
    <source>
        <strain evidence="7 8">FSL H7-0604</strain>
    </source>
</reference>
<dbReference type="Gene3D" id="3.20.20.70">
    <property type="entry name" value="Aldolase class I"/>
    <property type="match status" value="1"/>
</dbReference>
<dbReference type="SFLD" id="SFLDG01386">
    <property type="entry name" value="main_SPASM_domain-containing"/>
    <property type="match status" value="1"/>
</dbReference>